<evidence type="ECO:0000256" key="3">
    <source>
        <dbReference type="ARBA" id="ARBA00022691"/>
    </source>
</evidence>
<dbReference type="GO" id="GO:0008616">
    <property type="term" value="P:tRNA queuosine(34) biosynthetic process"/>
    <property type="evidence" value="ECO:0007669"/>
    <property type="project" value="UniProtKB-UniRule"/>
</dbReference>
<dbReference type="AlphaFoldDB" id="A0A377JN09"/>
<accession>A0A377JN09</accession>
<dbReference type="GO" id="GO:0005737">
    <property type="term" value="C:cytoplasm"/>
    <property type="evidence" value="ECO:0007669"/>
    <property type="project" value="UniProtKB-SubCell"/>
</dbReference>
<dbReference type="InterPro" id="IPR036100">
    <property type="entry name" value="QueA_sf"/>
</dbReference>
<comment type="similarity">
    <text evidence="5">Belongs to the QueA family.</text>
</comment>
<dbReference type="Pfam" id="PF02547">
    <property type="entry name" value="Queuosine_synth"/>
    <property type="match status" value="1"/>
</dbReference>
<name>A0A377JN09_9HELI</name>
<dbReference type="SUPFAM" id="SSF111337">
    <property type="entry name" value="QueA-like"/>
    <property type="match status" value="1"/>
</dbReference>
<keyword evidence="6" id="KW-0328">Glycosyltransferase</keyword>
<dbReference type="Gene3D" id="2.40.10.240">
    <property type="entry name" value="QueA-like"/>
    <property type="match status" value="1"/>
</dbReference>
<dbReference type="InterPro" id="IPR042118">
    <property type="entry name" value="QueA_dom1"/>
</dbReference>
<comment type="pathway">
    <text evidence="5">tRNA modification; tRNA-queuosine biosynthesis.</text>
</comment>
<evidence type="ECO:0000256" key="4">
    <source>
        <dbReference type="ARBA" id="ARBA00022785"/>
    </source>
</evidence>
<comment type="subcellular location">
    <subcellularLocation>
        <location evidence="5">Cytoplasm</location>
    </subcellularLocation>
</comment>
<dbReference type="PANTHER" id="PTHR30307:SF0">
    <property type="entry name" value="S-ADENOSYLMETHIONINE:TRNA RIBOSYLTRANSFERASE-ISOMERASE"/>
    <property type="match status" value="1"/>
</dbReference>
<evidence type="ECO:0000256" key="5">
    <source>
        <dbReference type="HAMAP-Rule" id="MF_00113"/>
    </source>
</evidence>
<evidence type="ECO:0000256" key="1">
    <source>
        <dbReference type="ARBA" id="ARBA00022490"/>
    </source>
</evidence>
<proteinExistence type="inferred from homology"/>
<dbReference type="Proteomes" id="UP000255335">
    <property type="component" value="Unassembled WGS sequence"/>
</dbReference>
<dbReference type="NCBIfam" id="NF001140">
    <property type="entry name" value="PRK00147.1"/>
    <property type="match status" value="1"/>
</dbReference>
<sequence length="373" mass="42844">MPHHNAYSKDSKDFLLSSYDYTLPQSAIAQSPSIPRESAKLLVYERKSGKITHSDFYHFSDFIPKDTLLVFNNTKVINARIYAHKLNPQAKPNPKRMEIFFHKVLDSFRFLVQIKGRVKSGDRLILQSHKAFTRPIIARVLECCENGMRIVEFMESIKTHSSQENRILNDKEVFELFNNHGYIPLPPYIKRDEANQNMQEDSVFYQSVFAKELGSVAAPTASLHFSKQSLESLQKSFQTCFVTLHIGAGTFMNVESEDIRHHAIHKEYFSISNSSAKAITHAKKVLCVGTTSVRCVEYMMRYKVLCGECDIFLYPGVEFKRVDYLLTNFHLPKSTLIMLVSAMVGREKCLELYNIALEKGYKFYSYGDGILIL</sequence>
<dbReference type="EMBL" id="UGHZ01000001">
    <property type="protein sequence ID" value="STP09067.1"/>
    <property type="molecule type" value="Genomic_DNA"/>
</dbReference>
<dbReference type="InterPro" id="IPR003699">
    <property type="entry name" value="QueA"/>
</dbReference>
<dbReference type="PANTHER" id="PTHR30307">
    <property type="entry name" value="S-ADENOSYLMETHIONINE:TRNA RIBOSYLTRANSFERASE-ISOMERASE"/>
    <property type="match status" value="1"/>
</dbReference>
<keyword evidence="3 5" id="KW-0949">S-adenosyl-L-methionine</keyword>
<comment type="subunit">
    <text evidence="5">Monomer.</text>
</comment>
<keyword evidence="1 5" id="KW-0963">Cytoplasm</keyword>
<protein>
    <recommendedName>
        <fullName evidence="5">S-adenosylmethionine:tRNA ribosyltransferase-isomerase</fullName>
        <ecNumber evidence="5">2.4.99.17</ecNumber>
    </recommendedName>
    <alternativeName>
        <fullName evidence="5">Queuosine biosynthesis protein QueA</fullName>
    </alternativeName>
</protein>
<dbReference type="InterPro" id="IPR042119">
    <property type="entry name" value="QueA_dom2"/>
</dbReference>
<evidence type="ECO:0000313" key="7">
    <source>
        <dbReference type="Proteomes" id="UP000255335"/>
    </source>
</evidence>
<evidence type="ECO:0000313" key="6">
    <source>
        <dbReference type="EMBL" id="STP09067.1"/>
    </source>
</evidence>
<keyword evidence="4 5" id="KW-0671">Queuosine biosynthesis</keyword>
<dbReference type="RefSeq" id="WP_115025837.1">
    <property type="nucleotide sequence ID" value="NZ_UGHZ01000001.1"/>
</dbReference>
<dbReference type="EC" id="2.4.99.17" evidence="5"/>
<dbReference type="UniPathway" id="UPA00392"/>
<keyword evidence="2 5" id="KW-0808">Transferase</keyword>
<evidence type="ECO:0000256" key="2">
    <source>
        <dbReference type="ARBA" id="ARBA00022679"/>
    </source>
</evidence>
<gene>
    <name evidence="5 6" type="primary">queA</name>
    <name evidence="6" type="ORF">NCTC12221_00497</name>
</gene>
<organism evidence="6 7">
    <name type="scientific">Helicobacter cinaedi</name>
    <dbReference type="NCBI Taxonomy" id="213"/>
    <lineage>
        <taxon>Bacteria</taxon>
        <taxon>Pseudomonadati</taxon>
        <taxon>Campylobacterota</taxon>
        <taxon>Epsilonproteobacteria</taxon>
        <taxon>Campylobacterales</taxon>
        <taxon>Helicobacteraceae</taxon>
        <taxon>Helicobacter</taxon>
    </lineage>
</organism>
<dbReference type="Gene3D" id="3.40.1780.10">
    <property type="entry name" value="QueA-like"/>
    <property type="match status" value="1"/>
</dbReference>
<dbReference type="NCBIfam" id="TIGR00113">
    <property type="entry name" value="queA"/>
    <property type="match status" value="1"/>
</dbReference>
<dbReference type="GO" id="GO:0051075">
    <property type="term" value="F:S-adenosylmethionine:tRNA ribosyltransferase-isomerase activity"/>
    <property type="evidence" value="ECO:0007669"/>
    <property type="project" value="UniProtKB-EC"/>
</dbReference>
<comment type="catalytic activity">
    <reaction evidence="5">
        <text>7-aminomethyl-7-carbaguanosine(34) in tRNA + S-adenosyl-L-methionine = epoxyqueuosine(34) in tRNA + adenine + L-methionine + 2 H(+)</text>
        <dbReference type="Rhea" id="RHEA:32155"/>
        <dbReference type="Rhea" id="RHEA-COMP:10342"/>
        <dbReference type="Rhea" id="RHEA-COMP:18582"/>
        <dbReference type="ChEBI" id="CHEBI:15378"/>
        <dbReference type="ChEBI" id="CHEBI:16708"/>
        <dbReference type="ChEBI" id="CHEBI:57844"/>
        <dbReference type="ChEBI" id="CHEBI:59789"/>
        <dbReference type="ChEBI" id="CHEBI:82833"/>
        <dbReference type="ChEBI" id="CHEBI:194443"/>
        <dbReference type="EC" id="2.4.99.17"/>
    </reaction>
</comment>
<keyword evidence="6" id="KW-0413">Isomerase</keyword>
<reference evidence="6 7" key="1">
    <citation type="submission" date="2018-06" db="EMBL/GenBank/DDBJ databases">
        <authorList>
            <consortium name="Pathogen Informatics"/>
            <person name="Doyle S."/>
        </authorList>
    </citation>
    <scope>NUCLEOTIDE SEQUENCE [LARGE SCALE GENOMIC DNA]</scope>
    <source>
        <strain evidence="6 7">NCTC12221</strain>
    </source>
</reference>
<comment type="function">
    <text evidence="5">Transfers and isomerizes the ribose moiety from AdoMet to the 7-aminomethyl group of 7-deazaguanine (preQ1-tRNA) to give epoxyqueuosine (oQ-tRNA).</text>
</comment>
<dbReference type="HAMAP" id="MF_00113">
    <property type="entry name" value="QueA"/>
    <property type="match status" value="1"/>
</dbReference>